<protein>
    <recommendedName>
        <fullName evidence="1">SGNH domain-containing protein</fullName>
    </recommendedName>
</protein>
<dbReference type="eggNOG" id="COG1835">
    <property type="taxonomic scope" value="Bacteria"/>
</dbReference>
<feature type="domain" description="SGNH" evidence="1">
    <location>
        <begin position="13"/>
        <end position="214"/>
    </location>
</feature>
<keyword evidence="3" id="KW-1185">Reference proteome</keyword>
<gene>
    <name evidence="2" type="ordered locus">RLO149_p630390</name>
</gene>
<dbReference type="EMBL" id="CP002626">
    <property type="protein sequence ID" value="AEI96547.1"/>
    <property type="molecule type" value="Genomic_DNA"/>
</dbReference>
<organism evidence="2 3">
    <name type="scientific">Roseobacter litoralis (strain ATCC 49566 / DSM 6996 / JCM 21268 / NBRC 15278 / OCh 149)</name>
    <dbReference type="NCBI Taxonomy" id="391595"/>
    <lineage>
        <taxon>Bacteria</taxon>
        <taxon>Pseudomonadati</taxon>
        <taxon>Pseudomonadota</taxon>
        <taxon>Alphaproteobacteria</taxon>
        <taxon>Rhodobacterales</taxon>
        <taxon>Roseobacteraceae</taxon>
        <taxon>Roseobacter</taxon>
    </lineage>
</organism>
<dbReference type="RefSeq" id="WP_013959955.1">
    <property type="nucleotide sequence ID" value="NC_015729.1"/>
</dbReference>
<reference evidence="2 3" key="1">
    <citation type="journal article" date="2011" name="BMC Genomics">
        <title>Comparative genome analysis and genome-guided physiological analysis of Roseobacter litoralis.</title>
        <authorList>
            <person name="Kalhoefer D."/>
            <person name="Thole S."/>
            <person name="Voget S."/>
            <person name="Lehmann R."/>
            <person name="Liesegang H."/>
            <person name="Wollher A."/>
            <person name="Daniel R."/>
            <person name="Simon M."/>
            <person name="Brinkhoff T."/>
        </authorList>
    </citation>
    <scope>NUCLEOTIDE SEQUENCE [LARGE SCALE GENOMIC DNA]</scope>
    <source>
        <strain evidence="3">ATCC 49566 / DSM 6996 / JCM 21268 / NBRC 15278 / OCh 149</strain>
    </source>
</reference>
<sequence>MIDHQILDLVAMTAGCPPLLGMIRADRGEGRSVCNQQNSAVIAFLDEASHIKTVVLHARWAIAVEGLRAPSEPGRPALFVPEIGLIETAHFEKNHAYVAQAIQEAIKQLRQRDLEVIIIDTVPEIDRFVPQALFSAHYTGSAMPRAPDLKTTKIRNQRFRASIEPLLEDRNVRSVSPADYLCAPIYLVEKDGKAVYRDDDRLSIWGARFLAPDLMDQAFMFP</sequence>
<proteinExistence type="predicted"/>
<dbReference type="AlphaFoldDB" id="F7ZML0"/>
<evidence type="ECO:0000313" key="3">
    <source>
        <dbReference type="Proteomes" id="UP000001353"/>
    </source>
</evidence>
<dbReference type="OrthoDB" id="9814807at2"/>
<dbReference type="HOGENOM" id="CLU_1244558_0_0_5"/>
<evidence type="ECO:0000313" key="2">
    <source>
        <dbReference type="EMBL" id="AEI96547.1"/>
    </source>
</evidence>
<dbReference type="InterPro" id="IPR043968">
    <property type="entry name" value="SGNH"/>
</dbReference>
<evidence type="ECO:0000259" key="1">
    <source>
        <dbReference type="Pfam" id="PF19040"/>
    </source>
</evidence>
<geneLocation type="plasmid" evidence="2 3">
    <name>pRLO149_63</name>
</geneLocation>
<name>F7ZML0_ROSLO</name>
<dbReference type="Proteomes" id="UP000001353">
    <property type="component" value="Plasmid pRLO149_63"/>
</dbReference>
<dbReference type="KEGG" id="rli:RLO149_p630390"/>
<accession>F7ZML0</accession>
<keyword evidence="2" id="KW-0614">Plasmid</keyword>
<dbReference type="Pfam" id="PF19040">
    <property type="entry name" value="SGNH"/>
    <property type="match status" value="1"/>
</dbReference>